<dbReference type="Proteomes" id="UP001589590">
    <property type="component" value="Unassembled WGS sequence"/>
</dbReference>
<dbReference type="SUPFAM" id="SSF53649">
    <property type="entry name" value="Alkaline phosphatase-like"/>
    <property type="match status" value="1"/>
</dbReference>
<dbReference type="CDD" id="cd16151">
    <property type="entry name" value="sulfatase_like"/>
    <property type="match status" value="1"/>
</dbReference>
<evidence type="ECO:0000256" key="1">
    <source>
        <dbReference type="ARBA" id="ARBA00008779"/>
    </source>
</evidence>
<keyword evidence="8" id="KW-1185">Reference proteome</keyword>
<feature type="transmembrane region" description="Helical" evidence="5">
    <location>
        <begin position="7"/>
        <end position="26"/>
    </location>
</feature>
<dbReference type="InterPro" id="IPR024607">
    <property type="entry name" value="Sulfatase_CS"/>
</dbReference>
<comment type="similarity">
    <text evidence="1">Belongs to the sulfatase family.</text>
</comment>
<organism evidence="7 8">
    <name type="scientific">Algibacter miyuki</name>
    <dbReference type="NCBI Taxonomy" id="1306933"/>
    <lineage>
        <taxon>Bacteria</taxon>
        <taxon>Pseudomonadati</taxon>
        <taxon>Bacteroidota</taxon>
        <taxon>Flavobacteriia</taxon>
        <taxon>Flavobacteriales</taxon>
        <taxon>Flavobacteriaceae</taxon>
        <taxon>Algibacter</taxon>
    </lineage>
</organism>
<proteinExistence type="inferred from homology"/>
<keyword evidence="5" id="KW-0472">Membrane</keyword>
<protein>
    <submittedName>
        <fullName evidence="7">Sulfatase-like hydrolase/transferase</fullName>
    </submittedName>
</protein>
<evidence type="ECO:0000256" key="3">
    <source>
        <dbReference type="ARBA" id="ARBA00022801"/>
    </source>
</evidence>
<evidence type="ECO:0000313" key="7">
    <source>
        <dbReference type="EMBL" id="MFB9106814.1"/>
    </source>
</evidence>
<dbReference type="InterPro" id="IPR050738">
    <property type="entry name" value="Sulfatase"/>
</dbReference>
<dbReference type="Gene3D" id="3.40.720.10">
    <property type="entry name" value="Alkaline Phosphatase, subunit A"/>
    <property type="match status" value="1"/>
</dbReference>
<reference evidence="7 8" key="1">
    <citation type="submission" date="2024-09" db="EMBL/GenBank/DDBJ databases">
        <authorList>
            <person name="Sun Q."/>
            <person name="Mori K."/>
        </authorList>
    </citation>
    <scope>NUCLEOTIDE SEQUENCE [LARGE SCALE GENOMIC DNA]</scope>
    <source>
        <strain evidence="7 8">CECT 8300</strain>
    </source>
</reference>
<gene>
    <name evidence="7" type="ORF">ACFFU1_18040</name>
</gene>
<keyword evidence="5" id="KW-1133">Transmembrane helix</keyword>
<evidence type="ECO:0000256" key="5">
    <source>
        <dbReference type="SAM" id="Phobius"/>
    </source>
</evidence>
<sequence>MKVKRSNIVRLTVNGIVCFFICVLSLKAQDKGPNIILIMADDLGMECIEAYGGTSYKTPHINKLAMQGIQFENCHAQPVCTPSRVQIMTGKYNVRNYTRFGELDRSQITFGNLLKNTGYKTAIAGKWQLGKEEDSPQHFGFDASCLWQQSRPRFDSLRHDTRFSNPVLQINNKVQHFTNGEFGPDIVSDFICDFIEENKNEQFFAYYPMLLAHYPFVPTPDSKDWDSKSMGSLINKGDPKYFADMVAYMDGIVGKIVAKVESLDLSENTIIIFTGDNGTEKLITSMLNGKDYPGGKTRTTDNGTHVPFVARWDGKIKPNTKSSDLIDFSDILPTICDIANADIPSEFVVDGTSFLPQLLAERGTSRKWIYSWYSPHGNLRVLKEFTRNKEYKLYSTGKFYNVKDDFYEKNPLPMAGLSEKERQVYKELKNALKIYKLARVEKK</sequence>
<name>A0ABV5H4I0_9FLAO</name>
<dbReference type="PANTHER" id="PTHR42693:SF53">
    <property type="entry name" value="ENDO-4-O-SULFATASE"/>
    <property type="match status" value="1"/>
</dbReference>
<evidence type="ECO:0000256" key="2">
    <source>
        <dbReference type="ARBA" id="ARBA00022723"/>
    </source>
</evidence>
<feature type="domain" description="Sulfatase N-terminal" evidence="6">
    <location>
        <begin position="33"/>
        <end position="340"/>
    </location>
</feature>
<dbReference type="EMBL" id="JBHMFA010000034">
    <property type="protein sequence ID" value="MFB9106814.1"/>
    <property type="molecule type" value="Genomic_DNA"/>
</dbReference>
<dbReference type="PANTHER" id="PTHR42693">
    <property type="entry name" value="ARYLSULFATASE FAMILY MEMBER"/>
    <property type="match status" value="1"/>
</dbReference>
<dbReference type="PROSITE" id="PS00523">
    <property type="entry name" value="SULFATASE_1"/>
    <property type="match status" value="1"/>
</dbReference>
<dbReference type="RefSeq" id="WP_290267917.1">
    <property type="nucleotide sequence ID" value="NZ_JAUFQP010000001.1"/>
</dbReference>
<evidence type="ECO:0000259" key="6">
    <source>
        <dbReference type="Pfam" id="PF00884"/>
    </source>
</evidence>
<dbReference type="InterPro" id="IPR000917">
    <property type="entry name" value="Sulfatase_N"/>
</dbReference>
<keyword evidence="4" id="KW-0106">Calcium</keyword>
<keyword evidence="2" id="KW-0479">Metal-binding</keyword>
<dbReference type="Pfam" id="PF00884">
    <property type="entry name" value="Sulfatase"/>
    <property type="match status" value="1"/>
</dbReference>
<evidence type="ECO:0000256" key="4">
    <source>
        <dbReference type="ARBA" id="ARBA00022837"/>
    </source>
</evidence>
<evidence type="ECO:0000313" key="8">
    <source>
        <dbReference type="Proteomes" id="UP001589590"/>
    </source>
</evidence>
<comment type="caution">
    <text evidence="7">The sequence shown here is derived from an EMBL/GenBank/DDBJ whole genome shotgun (WGS) entry which is preliminary data.</text>
</comment>
<accession>A0ABV5H4I0</accession>
<keyword evidence="5" id="KW-0812">Transmembrane</keyword>
<dbReference type="InterPro" id="IPR017850">
    <property type="entry name" value="Alkaline_phosphatase_core_sf"/>
</dbReference>
<keyword evidence="3" id="KW-0378">Hydrolase</keyword>